<keyword evidence="3" id="KW-0547">Nucleotide-binding</keyword>
<gene>
    <name evidence="9" type="ORF">SFRA_017160</name>
</gene>
<keyword evidence="10" id="KW-1185">Reference proteome</keyword>
<proteinExistence type="inferred from homology"/>
<feature type="compositionally biased region" description="Low complexity" evidence="7">
    <location>
        <begin position="306"/>
        <end position="329"/>
    </location>
</feature>
<evidence type="ECO:0000256" key="4">
    <source>
        <dbReference type="ARBA" id="ARBA00022840"/>
    </source>
</evidence>
<comment type="catalytic activity">
    <reaction evidence="6">
        <text>UDP-N-acetyl-alpha-D-glucosamine + ATP = UDP-N-acetyl-alpha-D-glucosamine 3'-phosphate + ADP + H(+)</text>
        <dbReference type="Rhea" id="RHEA:32671"/>
        <dbReference type="ChEBI" id="CHEBI:15378"/>
        <dbReference type="ChEBI" id="CHEBI:30616"/>
        <dbReference type="ChEBI" id="CHEBI:57705"/>
        <dbReference type="ChEBI" id="CHEBI:64353"/>
        <dbReference type="ChEBI" id="CHEBI:456216"/>
        <dbReference type="EC" id="2.7.1.176"/>
    </reaction>
</comment>
<dbReference type="Pfam" id="PF06414">
    <property type="entry name" value="Zeta_toxin"/>
    <property type="match status" value="1"/>
</dbReference>
<evidence type="ECO:0000256" key="3">
    <source>
        <dbReference type="ARBA" id="ARBA00022741"/>
    </source>
</evidence>
<evidence type="ECO:0000256" key="6">
    <source>
        <dbReference type="ARBA" id="ARBA00048178"/>
    </source>
</evidence>
<protein>
    <recommendedName>
        <fullName evidence="5">UDP-N-acetylglucosamine kinase</fullName>
        <ecNumber evidence="2">2.7.1.176</ecNumber>
    </recommendedName>
    <alternativeName>
        <fullName evidence="5">UDP-N-acetylglucosamine kinase</fullName>
    </alternativeName>
</protein>
<reference evidence="9 10" key="1">
    <citation type="journal article" date="2014" name="Genome Announc.">
        <title>Draft Genome Sequence of Streptomyces fradiae ATCC 19609, a Strain Highly Sensitive to Antibiotics.</title>
        <authorList>
            <person name="Bekker O.B."/>
            <person name="Klimina K.M."/>
            <person name="Vatlin A.A."/>
            <person name="Zakharevich N.V."/>
            <person name="Kasianov A.S."/>
            <person name="Danilenko V.N."/>
        </authorList>
    </citation>
    <scope>NUCLEOTIDE SEQUENCE [LARGE SCALE GENOMIC DNA]</scope>
    <source>
        <strain evidence="9 10">ATCC 19609</strain>
    </source>
</reference>
<dbReference type="EMBL" id="JNAD02000007">
    <property type="protein sequence ID" value="RKM94971.1"/>
    <property type="molecule type" value="Genomic_DNA"/>
</dbReference>
<evidence type="ECO:0000259" key="8">
    <source>
        <dbReference type="Pfam" id="PF06414"/>
    </source>
</evidence>
<evidence type="ECO:0000313" key="10">
    <source>
        <dbReference type="Proteomes" id="UP000028058"/>
    </source>
</evidence>
<evidence type="ECO:0000256" key="2">
    <source>
        <dbReference type="ARBA" id="ARBA00011963"/>
    </source>
</evidence>
<dbReference type="GO" id="GO:0016301">
    <property type="term" value="F:kinase activity"/>
    <property type="evidence" value="ECO:0007669"/>
    <property type="project" value="InterPro"/>
</dbReference>
<organism evidence="9 10">
    <name type="scientific">Streptomyces xinghaiensis</name>
    <dbReference type="NCBI Taxonomy" id="1038928"/>
    <lineage>
        <taxon>Bacteria</taxon>
        <taxon>Bacillati</taxon>
        <taxon>Actinomycetota</taxon>
        <taxon>Actinomycetes</taxon>
        <taxon>Kitasatosporales</taxon>
        <taxon>Streptomycetaceae</taxon>
        <taxon>Streptomyces</taxon>
    </lineage>
</organism>
<feature type="compositionally biased region" description="Gly residues" evidence="7">
    <location>
        <begin position="372"/>
        <end position="382"/>
    </location>
</feature>
<evidence type="ECO:0000256" key="1">
    <source>
        <dbReference type="ARBA" id="ARBA00009104"/>
    </source>
</evidence>
<accession>A0A3R7J367</accession>
<dbReference type="Gene3D" id="3.40.50.300">
    <property type="entry name" value="P-loop containing nucleotide triphosphate hydrolases"/>
    <property type="match status" value="1"/>
</dbReference>
<comment type="caution">
    <text evidence="9">The sequence shown here is derived from an EMBL/GenBank/DDBJ whole genome shotgun (WGS) entry which is preliminary data.</text>
</comment>
<evidence type="ECO:0000313" key="9">
    <source>
        <dbReference type="EMBL" id="RKM94971.1"/>
    </source>
</evidence>
<dbReference type="AlphaFoldDB" id="A0A3R7J367"/>
<evidence type="ECO:0000256" key="7">
    <source>
        <dbReference type="SAM" id="MobiDB-lite"/>
    </source>
</evidence>
<dbReference type="Proteomes" id="UP000028058">
    <property type="component" value="Unassembled WGS sequence"/>
</dbReference>
<dbReference type="EC" id="2.7.1.176" evidence="2"/>
<comment type="similarity">
    <text evidence="1">Belongs to the zeta toxin family.</text>
</comment>
<dbReference type="RefSeq" id="WP_043467331.1">
    <property type="nucleotide sequence ID" value="NZ_CP134822.1"/>
</dbReference>
<feature type="domain" description="Zeta toxin" evidence="8">
    <location>
        <begin position="33"/>
        <end position="216"/>
    </location>
</feature>
<dbReference type="InterPro" id="IPR027417">
    <property type="entry name" value="P-loop_NTPase"/>
</dbReference>
<dbReference type="GO" id="GO:0005524">
    <property type="term" value="F:ATP binding"/>
    <property type="evidence" value="ECO:0007669"/>
    <property type="project" value="UniProtKB-KW"/>
</dbReference>
<feature type="region of interest" description="Disordered" evidence="7">
    <location>
        <begin position="302"/>
        <end position="382"/>
    </location>
</feature>
<dbReference type="OrthoDB" id="4516745at2"/>
<keyword evidence="4" id="KW-0067">ATP-binding</keyword>
<evidence type="ECO:0000256" key="5">
    <source>
        <dbReference type="ARBA" id="ARBA00032897"/>
    </source>
</evidence>
<dbReference type="InterPro" id="IPR010488">
    <property type="entry name" value="Zeta_toxin_domain"/>
</dbReference>
<sequence length="382" mass="40732">MSDEASKWKLPESENRRIFEEVIAPRALEGVIRPEQPRIVFIGGQAASSKTTGQRAALARLGEESGVIADFDALLTDHPDYAGLLARDDRTASQLAGGDAYVWMRDLIQLAKEERLNIIREGHMGGSSTEREAVEFRGLGYATEADVMAVPAAISRTANLHRYQEMREMSLHGRLVATEIHDKAYAGIPRTLQGVDERKFLDAVRLHRWGGGVVHENALGPDGAWRAPAQARDALERERTRPLDREQAAWLRGRFDHLSRALPADLRPQLQEIRILARQVGVTDLGQGSSVSVAAAAGLHRRTAARAEGSPAQGGAAQGGQAQSGPVQGTRTQGGPAQGGRTQAGPGSRVPPPAAPGTGQQLPPQHGRPSGPQGGPGGGPGR</sequence>
<name>A0A3R7J367_9ACTN</name>